<evidence type="ECO:0000256" key="1">
    <source>
        <dbReference type="ARBA" id="ARBA00000189"/>
    </source>
</evidence>
<feature type="site" description="Transition state stabilizer" evidence="9">
    <location>
        <position position="72"/>
    </location>
</feature>
<evidence type="ECO:0000313" key="14">
    <source>
        <dbReference type="EMBL" id="KAL3698994.1"/>
    </source>
</evidence>
<dbReference type="InterPro" id="IPR000823">
    <property type="entry name" value="Peroxidase_pln"/>
</dbReference>
<evidence type="ECO:0000256" key="8">
    <source>
        <dbReference type="PIRSR" id="PIRSR600823-3"/>
    </source>
</evidence>
<feature type="binding site" evidence="8">
    <location>
        <position position="80"/>
    </location>
    <ligand>
        <name>Ca(2+)</name>
        <dbReference type="ChEBI" id="CHEBI:29108"/>
        <label>1</label>
    </ligand>
</feature>
<dbReference type="GO" id="GO:0140825">
    <property type="term" value="F:lactoperoxidase activity"/>
    <property type="evidence" value="ECO:0007669"/>
    <property type="project" value="UniProtKB-EC"/>
</dbReference>
<dbReference type="Pfam" id="PF00141">
    <property type="entry name" value="peroxidase"/>
    <property type="match status" value="1"/>
</dbReference>
<dbReference type="GO" id="GO:0046872">
    <property type="term" value="F:metal ion binding"/>
    <property type="evidence" value="ECO:0007669"/>
    <property type="project" value="UniProtKB-KW"/>
</dbReference>
<comment type="cofactor">
    <cofactor evidence="2">
        <name>heme b</name>
        <dbReference type="ChEBI" id="CHEBI:60344"/>
    </cofactor>
</comment>
<evidence type="ECO:0000256" key="6">
    <source>
        <dbReference type="ARBA" id="ARBA00023004"/>
    </source>
</evidence>
<evidence type="ECO:0000256" key="10">
    <source>
        <dbReference type="PIRSR" id="PIRSR600823-5"/>
    </source>
</evidence>
<feature type="signal peptide" evidence="12">
    <location>
        <begin position="1"/>
        <end position="27"/>
    </location>
</feature>
<proteinExistence type="inferred from homology"/>
<comment type="catalytic activity">
    <reaction evidence="1">
        <text>2 a phenolic donor + H2O2 = 2 a phenolic radical donor + 2 H2O</text>
        <dbReference type="Rhea" id="RHEA:56136"/>
        <dbReference type="ChEBI" id="CHEBI:15377"/>
        <dbReference type="ChEBI" id="CHEBI:16240"/>
        <dbReference type="ChEBI" id="CHEBI:139520"/>
        <dbReference type="ChEBI" id="CHEBI:139521"/>
        <dbReference type="EC" id="1.11.1.7"/>
    </reaction>
</comment>
<dbReference type="Gene3D" id="1.10.520.10">
    <property type="match status" value="1"/>
</dbReference>
<dbReference type="InterPro" id="IPR010255">
    <property type="entry name" value="Haem_peroxidase_sf"/>
</dbReference>
<dbReference type="EMBL" id="JBJQOH010000001">
    <property type="protein sequence ID" value="KAL3698994.1"/>
    <property type="molecule type" value="Genomic_DNA"/>
</dbReference>
<feature type="active site" description="Proton acceptor" evidence="7">
    <location>
        <position position="76"/>
    </location>
</feature>
<protein>
    <recommendedName>
        <fullName evidence="13">Plant heme peroxidase family profile domain-containing protein</fullName>
    </recommendedName>
</protein>
<keyword evidence="5 8" id="KW-0479">Metal-binding</keyword>
<comment type="similarity">
    <text evidence="11">Belongs to the peroxidase family.</text>
</comment>
<dbReference type="PANTHER" id="PTHR31235">
    <property type="entry name" value="PEROXIDASE 25-RELATED"/>
    <property type="match status" value="1"/>
</dbReference>
<evidence type="ECO:0000256" key="12">
    <source>
        <dbReference type="SAM" id="SignalP"/>
    </source>
</evidence>
<feature type="disulfide bond" evidence="10">
    <location>
        <begin position="78"/>
        <end position="83"/>
    </location>
</feature>
<evidence type="ECO:0000256" key="2">
    <source>
        <dbReference type="ARBA" id="ARBA00001970"/>
    </source>
</evidence>
<sequence length="154" mass="16496">MATARAWSSCLLFTTSSLVLFATLSAAISVEYAPGLSENFYDKSCPQATEIVSSYVTKFLKKDKTFAGAFNRLQFHDCWVGGCDGSVLLNSTATNSTEREAHVNFGLRGVEEVDEIKAALETACPGSVSCADILILAAREATVKVSYKPPVSNP</sequence>
<evidence type="ECO:0000256" key="3">
    <source>
        <dbReference type="ARBA" id="ARBA00022559"/>
    </source>
</evidence>
<feature type="disulfide bond" evidence="10">
    <location>
        <begin position="45"/>
        <end position="124"/>
    </location>
</feature>
<feature type="binding site" evidence="8">
    <location>
        <position position="86"/>
    </location>
    <ligand>
        <name>Ca(2+)</name>
        <dbReference type="ChEBI" id="CHEBI:29108"/>
        <label>1</label>
    </ligand>
</feature>
<accession>A0ABD3I7G9</accession>
<feature type="binding site" evidence="8">
    <location>
        <position position="98"/>
    </location>
    <ligand>
        <name>Ca(2+)</name>
        <dbReference type="ChEBI" id="CHEBI:29108"/>
        <label>1</label>
    </ligand>
</feature>
<evidence type="ECO:0000313" key="15">
    <source>
        <dbReference type="Proteomes" id="UP001633002"/>
    </source>
</evidence>
<keyword evidence="8" id="KW-0106">Calcium</keyword>
<feature type="chain" id="PRO_5044772573" description="Plant heme peroxidase family profile domain-containing protein" evidence="12">
    <location>
        <begin position="28"/>
        <end position="154"/>
    </location>
</feature>
<feature type="domain" description="Plant heme peroxidase family profile" evidence="13">
    <location>
        <begin position="35"/>
        <end position="154"/>
    </location>
</feature>
<evidence type="ECO:0000259" key="13">
    <source>
        <dbReference type="PROSITE" id="PS50873"/>
    </source>
</evidence>
<keyword evidence="12" id="KW-0732">Signal</keyword>
<dbReference type="PROSITE" id="PS50873">
    <property type="entry name" value="PEROXIDASE_4"/>
    <property type="match status" value="1"/>
</dbReference>
<keyword evidence="3" id="KW-0575">Peroxidase</keyword>
<comment type="cofactor">
    <cofactor evidence="8">
        <name>Ca(2+)</name>
        <dbReference type="ChEBI" id="CHEBI:29108"/>
    </cofactor>
    <text evidence="8">Binds 2 calcium ions per subunit.</text>
</comment>
<feature type="binding site" evidence="8">
    <location>
        <position position="84"/>
    </location>
    <ligand>
        <name>Ca(2+)</name>
        <dbReference type="ChEBI" id="CHEBI:29108"/>
        <label>1</label>
    </ligand>
</feature>
<dbReference type="InterPro" id="IPR002016">
    <property type="entry name" value="Haem_peroxidase"/>
</dbReference>
<organism evidence="14 15">
    <name type="scientific">Riccia sorocarpa</name>
    <dbReference type="NCBI Taxonomy" id="122646"/>
    <lineage>
        <taxon>Eukaryota</taxon>
        <taxon>Viridiplantae</taxon>
        <taxon>Streptophyta</taxon>
        <taxon>Embryophyta</taxon>
        <taxon>Marchantiophyta</taxon>
        <taxon>Marchantiopsida</taxon>
        <taxon>Marchantiidae</taxon>
        <taxon>Marchantiales</taxon>
        <taxon>Ricciaceae</taxon>
        <taxon>Riccia</taxon>
    </lineage>
</organism>
<name>A0ABD3I7G9_9MARC</name>
<dbReference type="PRINTS" id="PR00461">
    <property type="entry name" value="PLPEROXIDASE"/>
</dbReference>
<keyword evidence="4" id="KW-0349">Heme</keyword>
<evidence type="ECO:0000256" key="7">
    <source>
        <dbReference type="PIRSR" id="PIRSR600823-1"/>
    </source>
</evidence>
<evidence type="ECO:0000256" key="9">
    <source>
        <dbReference type="PIRSR" id="PIRSR600823-4"/>
    </source>
</evidence>
<evidence type="ECO:0000256" key="5">
    <source>
        <dbReference type="ARBA" id="ARBA00022723"/>
    </source>
</evidence>
<evidence type="ECO:0000256" key="11">
    <source>
        <dbReference type="RuleBase" id="RU004241"/>
    </source>
</evidence>
<keyword evidence="10" id="KW-1015">Disulfide bond</keyword>
<keyword evidence="6" id="KW-0408">Iron</keyword>
<gene>
    <name evidence="14" type="ORF">R1sor_017016</name>
</gene>
<comment type="caution">
    <text evidence="14">The sequence shown here is derived from an EMBL/GenBank/DDBJ whole genome shotgun (WGS) entry which is preliminary data.</text>
</comment>
<evidence type="ECO:0000256" key="4">
    <source>
        <dbReference type="ARBA" id="ARBA00022617"/>
    </source>
</evidence>
<dbReference type="PRINTS" id="PR00458">
    <property type="entry name" value="PEROXIDASE"/>
</dbReference>
<feature type="binding site" evidence="8">
    <location>
        <position position="77"/>
    </location>
    <ligand>
        <name>Ca(2+)</name>
        <dbReference type="ChEBI" id="CHEBI:29108"/>
        <label>1</label>
    </ligand>
</feature>
<dbReference type="Proteomes" id="UP001633002">
    <property type="component" value="Unassembled WGS sequence"/>
</dbReference>
<feature type="binding site" evidence="8">
    <location>
        <position position="82"/>
    </location>
    <ligand>
        <name>Ca(2+)</name>
        <dbReference type="ChEBI" id="CHEBI:29108"/>
        <label>1</label>
    </ligand>
</feature>
<dbReference type="AlphaFoldDB" id="A0ABD3I7G9"/>
<keyword evidence="3" id="KW-0560">Oxidoreductase</keyword>
<reference evidence="14 15" key="1">
    <citation type="submission" date="2024-09" db="EMBL/GenBank/DDBJ databases">
        <title>Chromosome-scale assembly of Riccia sorocarpa.</title>
        <authorList>
            <person name="Paukszto L."/>
        </authorList>
    </citation>
    <scope>NUCLEOTIDE SEQUENCE [LARGE SCALE GENOMIC DNA]</scope>
    <source>
        <strain evidence="14">LP-2024</strain>
        <tissue evidence="14">Aerial parts of the thallus</tissue>
    </source>
</reference>
<dbReference type="SUPFAM" id="SSF48113">
    <property type="entry name" value="Heme-dependent peroxidases"/>
    <property type="match status" value="1"/>
</dbReference>
<keyword evidence="15" id="KW-1185">Reference proteome</keyword>